<evidence type="ECO:0000313" key="1">
    <source>
        <dbReference type="EMBL" id="STO64570.1"/>
    </source>
</evidence>
<dbReference type="RefSeq" id="WP_119222943.1">
    <property type="nucleotide sequence ID" value="NZ_UGHH01000002.1"/>
</dbReference>
<dbReference type="AlphaFoldDB" id="A0A377I3J6"/>
<gene>
    <name evidence="1" type="ORF">NCTC10794_01638</name>
</gene>
<proteinExistence type="predicted"/>
<sequence length="304" mass="35562">MQLVVPAYFNIYYNPLVPSSYPKNKNVLDTTQFMQLLYSCCLDWGIREIELDFRFVEKFTSAASTALFAHIYHLQQVSQTKFTFNFHQASEQLKLFKIALNANNEQKLQNLEKLFHPWQSGCIVNDKINHIIEYFNHLRNELNLGTEAKNTLSLLQTAIYEALMNVQDHAYLGDKSHFEKRWWQMLWCSNRNNKTLLNFIIYDFGVGVVESYQQHNQKKISPLLQHPTLIFQDAVKLGNSRSGEIERGNGLYEMLRPLEQKQVALWMYANNVLLRKVPQDNIDDCNIVPFSLPGTLIEWTFSLE</sequence>
<protein>
    <submittedName>
        <fullName evidence="1">Uncharacterized protein</fullName>
    </submittedName>
</protein>
<accession>A0A377I3J6</accession>
<evidence type="ECO:0000313" key="2">
    <source>
        <dbReference type="Proteomes" id="UP000254867"/>
    </source>
</evidence>
<reference evidence="1 2" key="1">
    <citation type="submission" date="2018-06" db="EMBL/GenBank/DDBJ databases">
        <authorList>
            <consortium name="Pathogen Informatics"/>
            <person name="Doyle S."/>
        </authorList>
    </citation>
    <scope>NUCLEOTIDE SEQUENCE [LARGE SCALE GENOMIC DNA]</scope>
    <source>
        <strain evidence="1 2">NCTC10794</strain>
    </source>
</reference>
<dbReference type="EMBL" id="UGHH01000002">
    <property type="protein sequence ID" value="STO64570.1"/>
    <property type="molecule type" value="Genomic_DNA"/>
</dbReference>
<name>A0A377I3J6_HAEPH</name>
<organism evidence="1 2">
    <name type="scientific">Haemophilus parahaemolyticus</name>
    <dbReference type="NCBI Taxonomy" id="735"/>
    <lineage>
        <taxon>Bacteria</taxon>
        <taxon>Pseudomonadati</taxon>
        <taxon>Pseudomonadota</taxon>
        <taxon>Gammaproteobacteria</taxon>
        <taxon>Pasteurellales</taxon>
        <taxon>Pasteurellaceae</taxon>
        <taxon>Haemophilus</taxon>
    </lineage>
</organism>
<dbReference type="Proteomes" id="UP000254867">
    <property type="component" value="Unassembled WGS sequence"/>
</dbReference>